<dbReference type="Proteomes" id="UP000751190">
    <property type="component" value="Unassembled WGS sequence"/>
</dbReference>
<feature type="signal peptide" evidence="1">
    <location>
        <begin position="1"/>
        <end position="18"/>
    </location>
</feature>
<reference evidence="2" key="1">
    <citation type="submission" date="2021-05" db="EMBL/GenBank/DDBJ databases">
        <title>The genome of the haptophyte Pavlova lutheri (Diacronema luteri, Pavlovales) - a model for lipid biosynthesis in eukaryotic algae.</title>
        <authorList>
            <person name="Hulatt C.J."/>
            <person name="Posewitz M.C."/>
        </authorList>
    </citation>
    <scope>NUCLEOTIDE SEQUENCE</scope>
    <source>
        <strain evidence="2">NIVA-4/92</strain>
    </source>
</reference>
<keyword evidence="3" id="KW-1185">Reference proteome</keyword>
<organism evidence="2 3">
    <name type="scientific">Diacronema lutheri</name>
    <name type="common">Unicellular marine alga</name>
    <name type="synonym">Monochrysis lutheri</name>
    <dbReference type="NCBI Taxonomy" id="2081491"/>
    <lineage>
        <taxon>Eukaryota</taxon>
        <taxon>Haptista</taxon>
        <taxon>Haptophyta</taxon>
        <taxon>Pavlovophyceae</taxon>
        <taxon>Pavlovales</taxon>
        <taxon>Pavlovaceae</taxon>
        <taxon>Diacronema</taxon>
    </lineage>
</organism>
<name>A0A8J5XTW7_DIALT</name>
<dbReference type="EMBL" id="JAGTXO010000008">
    <property type="protein sequence ID" value="KAG8466474.1"/>
    <property type="molecule type" value="Genomic_DNA"/>
</dbReference>
<feature type="chain" id="PRO_5035196239" evidence="1">
    <location>
        <begin position="19"/>
        <end position="343"/>
    </location>
</feature>
<comment type="caution">
    <text evidence="2">The sequence shown here is derived from an EMBL/GenBank/DDBJ whole genome shotgun (WGS) entry which is preliminary data.</text>
</comment>
<evidence type="ECO:0000313" key="3">
    <source>
        <dbReference type="Proteomes" id="UP000751190"/>
    </source>
</evidence>
<accession>A0A8J5XTW7</accession>
<evidence type="ECO:0000313" key="2">
    <source>
        <dbReference type="EMBL" id="KAG8466474.1"/>
    </source>
</evidence>
<proteinExistence type="predicted"/>
<gene>
    <name evidence="2" type="ORF">KFE25_002230</name>
</gene>
<evidence type="ECO:0000256" key="1">
    <source>
        <dbReference type="SAM" id="SignalP"/>
    </source>
</evidence>
<protein>
    <submittedName>
        <fullName evidence="2">Uncharacterized protein</fullName>
    </submittedName>
</protein>
<sequence>MAFVLALLALNAVKPYSGMTRTAVVHMVAAQPQQQSIFELYVASLADDPNRTAQNPLRERLLLAAAEEHKRLLDESKRLAERTAELVQVKAHAAELLAGKDAAIASKDAAIAGMEAAIAGKEEAKNVAIEYADKAIAGKDAAIAGKDEALEFARMSLDSQNKETAQAYLVLAQYRCVFQVRILLEVALQLKYPRLLNAKGNSFTPTTTQRAKRFYAEHIIDANGELRAVVKNVAKALGCTASDEVIQSNLATIYARLCNSVHNRLEMKGLGPGIYCGGDETSVGCENGILLKLLQEDPDVQAAGSLLMRELNFMDSLFAHVFTFKPDGTIVALDGTVIFDIRD</sequence>
<dbReference type="AlphaFoldDB" id="A0A8J5XTW7"/>
<keyword evidence="1" id="KW-0732">Signal</keyword>